<reference evidence="2 3" key="1">
    <citation type="submission" date="2018-11" db="EMBL/GenBank/DDBJ databases">
        <title>Genome squencing of methanotrophic bacteria isolated from alkaline groundwater in Korea.</title>
        <authorList>
            <person name="Nguyen L.N."/>
        </authorList>
    </citation>
    <scope>NUCLEOTIDE SEQUENCE [LARGE SCALE GENOMIC DNA]</scope>
    <source>
        <strain evidence="2 3">GW6</strain>
    </source>
</reference>
<evidence type="ECO:0000259" key="1">
    <source>
        <dbReference type="Pfam" id="PF01048"/>
    </source>
</evidence>
<dbReference type="GO" id="GO:0008782">
    <property type="term" value="F:adenosylhomocysteine nucleosidase activity"/>
    <property type="evidence" value="ECO:0007669"/>
    <property type="project" value="TreeGrafter"/>
</dbReference>
<dbReference type="InterPro" id="IPR000845">
    <property type="entry name" value="Nucleoside_phosphorylase_d"/>
</dbReference>
<dbReference type="InterPro" id="IPR017831">
    <property type="entry name" value="Hopanoid-assoc_phosphoryl_HpnG"/>
</dbReference>
<dbReference type="SUPFAM" id="SSF53167">
    <property type="entry name" value="Purine and uridine phosphorylases"/>
    <property type="match status" value="1"/>
</dbReference>
<dbReference type="AlphaFoldDB" id="A0A3G8M0G1"/>
<dbReference type="GO" id="GO:0009116">
    <property type="term" value="P:nucleoside metabolic process"/>
    <property type="evidence" value="ECO:0007669"/>
    <property type="project" value="InterPro"/>
</dbReference>
<accession>A0A3G8M0G1</accession>
<dbReference type="NCBIfam" id="TIGR03468">
    <property type="entry name" value="HpnG"/>
    <property type="match status" value="1"/>
</dbReference>
<dbReference type="GO" id="GO:0005829">
    <property type="term" value="C:cytosol"/>
    <property type="evidence" value="ECO:0007669"/>
    <property type="project" value="TreeGrafter"/>
</dbReference>
<evidence type="ECO:0000313" key="2">
    <source>
        <dbReference type="EMBL" id="AZG75386.1"/>
    </source>
</evidence>
<dbReference type="InterPro" id="IPR035994">
    <property type="entry name" value="Nucleoside_phosphorylase_sf"/>
</dbReference>
<dbReference type="Gene3D" id="3.40.50.1580">
    <property type="entry name" value="Nucleoside phosphorylase domain"/>
    <property type="match status" value="1"/>
</dbReference>
<feature type="domain" description="Nucleoside phosphorylase" evidence="1">
    <location>
        <begin position="51"/>
        <end position="176"/>
    </location>
</feature>
<dbReference type="Proteomes" id="UP000273982">
    <property type="component" value="Chromosome"/>
</dbReference>
<sequence length="243" mass="24928">MARATGRRKTAELSALAPILVIVGMKREAACAAGEGVTTLCSGANVRRLRQALDALGGTDFSAVVSFGLAGGLDYALRPGHVVVADAIVGGDARRDTHSRLSSVLMKGAAAAGCKVTPGAIIGVDEPAMNPGAKAALREGAQAVAVDMESHLAEEFARRRDIPFVALRAISDPAARALPPLVAKALTPEGDIHALGVARELIRGPHQLGGMIRAGLDSRAAFVSLSRCGPLLGPLLRLVLADL</sequence>
<protein>
    <submittedName>
        <fullName evidence="2">Phosphorylase</fullName>
    </submittedName>
</protein>
<evidence type="ECO:0000313" key="3">
    <source>
        <dbReference type="Proteomes" id="UP000273982"/>
    </source>
</evidence>
<dbReference type="GO" id="GO:0008930">
    <property type="term" value="F:methylthioadenosine nucleosidase activity"/>
    <property type="evidence" value="ECO:0007669"/>
    <property type="project" value="TreeGrafter"/>
</dbReference>
<dbReference type="PANTHER" id="PTHR46832:SF1">
    <property type="entry name" value="5'-METHYLTHIOADENOSINE_S-ADENOSYLHOMOCYSTEINE NUCLEOSIDASE"/>
    <property type="match status" value="1"/>
</dbReference>
<dbReference type="Pfam" id="PF01048">
    <property type="entry name" value="PNP_UDP_1"/>
    <property type="match status" value="1"/>
</dbReference>
<dbReference type="CDD" id="cd17768">
    <property type="entry name" value="adenosylhopane_nucleosidase_HpnG-like"/>
    <property type="match status" value="1"/>
</dbReference>
<name>A0A3G8M0G1_9HYPH</name>
<dbReference type="EMBL" id="CP034086">
    <property type="protein sequence ID" value="AZG75386.1"/>
    <property type="molecule type" value="Genomic_DNA"/>
</dbReference>
<dbReference type="KEGG" id="mros:EHO51_00725"/>
<organism evidence="2 3">
    <name type="scientific">Methylocystis rosea</name>
    <dbReference type="NCBI Taxonomy" id="173366"/>
    <lineage>
        <taxon>Bacteria</taxon>
        <taxon>Pseudomonadati</taxon>
        <taxon>Pseudomonadota</taxon>
        <taxon>Alphaproteobacteria</taxon>
        <taxon>Hyphomicrobiales</taxon>
        <taxon>Methylocystaceae</taxon>
        <taxon>Methylocystis</taxon>
    </lineage>
</organism>
<dbReference type="GO" id="GO:0019284">
    <property type="term" value="P:L-methionine salvage from S-adenosylmethionine"/>
    <property type="evidence" value="ECO:0007669"/>
    <property type="project" value="TreeGrafter"/>
</dbReference>
<proteinExistence type="predicted"/>
<dbReference type="PANTHER" id="PTHR46832">
    <property type="entry name" value="5'-METHYLTHIOADENOSINE/S-ADENOSYLHOMOCYSTEINE NUCLEOSIDASE"/>
    <property type="match status" value="1"/>
</dbReference>
<gene>
    <name evidence="2" type="ORF">EHO51_00725</name>
</gene>
<dbReference type="RefSeq" id="WP_124737276.1">
    <property type="nucleotide sequence ID" value="NZ_CP034086.1"/>
</dbReference>